<feature type="region of interest" description="Disordered" evidence="1">
    <location>
        <begin position="231"/>
        <end position="307"/>
    </location>
</feature>
<proteinExistence type="predicted"/>
<dbReference type="RefSeq" id="WP_044885551.1">
    <property type="nucleotide sequence ID" value="NZ_JYFN01000020.1"/>
</dbReference>
<dbReference type="PATRIC" id="fig|1502723.3.peg.2095"/>
<feature type="compositionally biased region" description="Low complexity" evidence="1">
    <location>
        <begin position="284"/>
        <end position="297"/>
    </location>
</feature>
<dbReference type="Proteomes" id="UP000032545">
    <property type="component" value="Unassembled WGS sequence"/>
</dbReference>
<accession>A0A0D8BFN7</accession>
<dbReference type="AlphaFoldDB" id="A0A0D8BFN7"/>
<keyword evidence="3" id="KW-1185">Reference proteome</keyword>
<dbReference type="OrthoDB" id="10014062at2"/>
<dbReference type="EMBL" id="JYFN01000020">
    <property type="protein sequence ID" value="KJE22774.1"/>
    <property type="molecule type" value="Genomic_DNA"/>
</dbReference>
<comment type="caution">
    <text evidence="2">The sequence shown here is derived from an EMBL/GenBank/DDBJ whole genome shotgun (WGS) entry which is preliminary data.</text>
</comment>
<gene>
    <name evidence="2" type="ORF">FF36_02953</name>
</gene>
<evidence type="ECO:0000256" key="1">
    <source>
        <dbReference type="SAM" id="MobiDB-lite"/>
    </source>
</evidence>
<evidence type="ECO:0000313" key="2">
    <source>
        <dbReference type="EMBL" id="KJE22774.1"/>
    </source>
</evidence>
<reference evidence="2 3" key="2">
    <citation type="journal article" date="2016" name="Genome Announc.">
        <title>Permanent Draft Genome Sequences for Two Variants of Frankia sp. Strain CpI1, the First Frankia Strain Isolated from Root Nodules of Comptonia peregrina.</title>
        <authorList>
            <person name="Oshone R."/>
            <person name="Hurst S.G.IV."/>
            <person name="Abebe-Akele F."/>
            <person name="Simpson S."/>
            <person name="Morris K."/>
            <person name="Thomas W.K."/>
            <person name="Tisa L.S."/>
        </authorList>
    </citation>
    <scope>NUCLEOTIDE SEQUENCE [LARGE SCALE GENOMIC DNA]</scope>
    <source>
        <strain evidence="3">CpI1-S</strain>
    </source>
</reference>
<organism evidence="2 3">
    <name type="scientific">Frankia torreyi</name>
    <dbReference type="NCBI Taxonomy" id="1856"/>
    <lineage>
        <taxon>Bacteria</taxon>
        <taxon>Bacillati</taxon>
        <taxon>Actinomycetota</taxon>
        <taxon>Actinomycetes</taxon>
        <taxon>Frankiales</taxon>
        <taxon>Frankiaceae</taxon>
        <taxon>Frankia</taxon>
    </lineage>
</organism>
<evidence type="ECO:0000313" key="3">
    <source>
        <dbReference type="Proteomes" id="UP000032545"/>
    </source>
</evidence>
<feature type="compositionally biased region" description="Pro residues" evidence="1">
    <location>
        <begin position="270"/>
        <end position="283"/>
    </location>
</feature>
<protein>
    <submittedName>
        <fullName evidence="2">Uncharacterized protein</fullName>
    </submittedName>
</protein>
<feature type="compositionally biased region" description="Basic and acidic residues" evidence="1">
    <location>
        <begin position="1"/>
        <end position="13"/>
    </location>
</feature>
<sequence>MPADRGEPPERDGAAGSDQPTGRPADQAGEPGQADQRPDDQAAPPEPPATSDGEPVPFDLLQAGGMLFAAGQSVARLGRQLATELSEVSNSLRAAQISPDVILRVAGELAAEILRFLRIDLVGMIIDAWAEWPVIREAAHRSAASPQATETLILGSHTSTVEYGREADILAGELLLSRTRIRLIVEFALAEVSIALRAGRLTRAHPGSGRVSLTLLVAERTIRQVERDLPLPASIPLGNGIPIPGLSRTTEPDAGRGGTAARRDDANPDPSAPVRPRPDPNGPPGDLADDGPAGPAGPDEPDEPPVG</sequence>
<reference evidence="3" key="1">
    <citation type="submission" date="2015-02" db="EMBL/GenBank/DDBJ databases">
        <title>Draft Genome of Frankia sp. CpI1-S.</title>
        <authorList>
            <person name="Oshone R.T."/>
            <person name="Ngom M."/>
            <person name="Ghodhbane-Gtari F."/>
            <person name="Gtari M."/>
            <person name="Morris K."/>
            <person name="Thomas K."/>
            <person name="Sen A."/>
            <person name="Tisa L.S."/>
        </authorList>
    </citation>
    <scope>NUCLEOTIDE SEQUENCE [LARGE SCALE GENOMIC DNA]</scope>
    <source>
        <strain evidence="3">CpI1-S</strain>
    </source>
</reference>
<name>A0A0D8BFN7_9ACTN</name>
<feature type="region of interest" description="Disordered" evidence="1">
    <location>
        <begin position="1"/>
        <end position="58"/>
    </location>
</feature>